<evidence type="ECO:0000256" key="5">
    <source>
        <dbReference type="ARBA" id="ARBA00022679"/>
    </source>
</evidence>
<comment type="caution">
    <text evidence="16">The sequence shown here is derived from an EMBL/GenBank/DDBJ whole genome shotgun (WGS) entry which is preliminary data.</text>
</comment>
<dbReference type="GO" id="GO:0032259">
    <property type="term" value="P:methylation"/>
    <property type="evidence" value="ECO:0007669"/>
    <property type="project" value="UniProtKB-KW"/>
</dbReference>
<sequence>MVEEKSNVDSSSQIWCSQGCEMPLEILHMAGSSSNCAEHDEKKDDNSVNGPSAERAMEVVVEKSDINACSQILPPQGCAMPLEPNNLAGSLNYSAQHNEQKDNNSVYGPSAERVMEFVEENIDVDTCSQMLPLQGCQLTSESSRRTGSLSDKAQQNGQKDTNTLNGHLAERVVELVGEKSDVFVVIGPQMCTHISPIEENACNLRKASSDIAPDYPVEKSVSLQSCQSSSVVYNGPSKSLDVPDIFGMDVASDAVDCSDQMDNERMDKANFDSVSKNKSPDNICLSSRRSTRISKSSQKTQIEKPLKKCRKTANKLPHPHGTVEIPVKVWKRKRSRISKPARSSTWGLLGNVSQVFEQDNWLGVNQVKNQGSRKARGGRGSEKRNKNREGGKGKFHASTSCIRLKVKVRKEENQSSLKVTVPEVVDTSAPAHAVISDYGHGLHRETSSEFSKFANCVEDKLGEEVLGISCINRDLEKVETYPDASNLDACLADKDLESSVIQEKSAGNAADVYCGISPQIEVEALGGAVENRYFDPGTSPDSEVINLIPDVQGSARVQEDLHDPLLTSSKDFVAPGDVTRSTLPQMSRKKGRKKDKLPRAGNFIVDPLTGPASISKPKLLEKCGRRQKTGDGFNSDETFASSTSGNALNNNLSSNGLSRELLPLSKDTELGVFREALTVESGMEANLYFSSDIGLGSSESQNFEKFLPSTRTNGHKLSKSLKSTSKCRSEVHDSLRSSGGNTCRQKGIRRKLVNKSRVKDKGVCDQVCKVESFLETGNHAGDDIGKTITGDITASEDKCNLDMVTSGVVQPYLPQRNAWVRCDDCHKWRRILATLADSIEETNCKWSCKDNMDKAFADCSIPQEKSNAEINAELEISDASCEDDANDDRLNSKGLERRRSTVPQQSSWILIKSNLFLHRSRKTQTIDEIMVCHCKPSRDGRLGCGDECLNRMLNIECVQGTCPCGDQCANQQFQKRKYANLKWFRCGRKGYGLQLLEDISKGQFLIEYVGEVLDLHAYEARQKEYACRGHKHFYFMTLNGSEVIDACAKGNLGRFINHSCDPNCRTEKWMVNGEICIGLFALRNIKKGEEVTFDYNYVRVFGAAAKKCVCGSSQCRGYIGGDPLNTEVIVQGDSDEEYPEPVMVREDGITCESLDNVSTTTSFDGENNRDKIDKSAAAVGQSPIMIENDDSVNRSASAVSHLQISLEMEDSVGKLQPSVQTVDISIQTEDITSKPISAVQQEITMEEETMNKSLCSSSLTTVLSKSSSDTVDVNRKSKPGAVEDDQILLKSHPLMKTSRSSSSVKKGKHKSNLVNANKSQSLSNKPKKLLEGSANGRFEAVQETLNELLDADGGISKRKDAAKGYLKLLLLTAASGDSGNGEAIQSNRDLSMILDALLKTKSRLVLGDIIKKNGLRMLHNIMKQYRTNHNKIPILRKLLKVLEYLAVREILTLEHIHGGPPCLGMESFRESILSLTEHNDKQVHQIARSFRDKWIPRPVRKFNCIERDDGRMDFHRGSNCNRFSASHNYRRDQGVGPTEAIDCIKPSLVATTPVDAGTLGCSAPGIGGSSTNGARTRKRKSRWDQPKEMKPDLLQECESSLQPEIGERVLDHINGVSRKGKIFHAGVWNQPPQETFKMEDDGSQSIHEDAPPGFSSPVNGPLGPFNASSTSVDLPQQNVQHSNSAFEMVTGNPQDRFMSHLPVSYGIPVSIVQQFGTPAESVESWVIAPGMPFHPFPPLPLFPHEKRNPSPSCAVNPVSMNQSGEVQQVSCGSTTHHLDQSTPSTSGASPPDVDVPSANNQHMFKRARDTSCDLGRRYFRQHKWNNTKFVPPWIRKRNGWGFMGNNSRSGMCGIGIGSVENELKSPYCSEDVSSRSESTGNTFYQHPEHQNHL</sequence>
<feature type="domain" description="CW-type" evidence="14">
    <location>
        <begin position="813"/>
        <end position="867"/>
    </location>
</feature>
<dbReference type="FunFam" id="3.30.40.100:FF:000006">
    <property type="entry name" value="Histone-lysine N-methyltransferase"/>
    <property type="match status" value="1"/>
</dbReference>
<evidence type="ECO:0000256" key="9">
    <source>
        <dbReference type="ARBA" id="ARBA00022833"/>
    </source>
</evidence>
<dbReference type="InterPro" id="IPR046341">
    <property type="entry name" value="SET_dom_sf"/>
</dbReference>
<keyword evidence="17" id="KW-1185">Reference proteome</keyword>
<feature type="region of interest" description="Disordered" evidence="11">
    <location>
        <begin position="366"/>
        <end position="395"/>
    </location>
</feature>
<evidence type="ECO:0000256" key="3">
    <source>
        <dbReference type="ARBA" id="ARBA00022454"/>
    </source>
</evidence>
<dbReference type="InterPro" id="IPR003616">
    <property type="entry name" value="Post-SET_dom"/>
</dbReference>
<evidence type="ECO:0000313" key="17">
    <source>
        <dbReference type="Proteomes" id="UP001415857"/>
    </source>
</evidence>
<dbReference type="PANTHER" id="PTHR22884">
    <property type="entry name" value="SET DOMAIN PROTEINS"/>
    <property type="match status" value="1"/>
</dbReference>
<keyword evidence="8" id="KW-0863">Zinc-finger</keyword>
<dbReference type="EMBL" id="JBBPBK010000014">
    <property type="protein sequence ID" value="KAK9270427.1"/>
    <property type="molecule type" value="Genomic_DNA"/>
</dbReference>
<dbReference type="GO" id="GO:0005694">
    <property type="term" value="C:chromosome"/>
    <property type="evidence" value="ECO:0007669"/>
    <property type="project" value="UniProtKB-SubCell"/>
</dbReference>
<dbReference type="PROSITE" id="PS51050">
    <property type="entry name" value="ZF_CW"/>
    <property type="match status" value="1"/>
</dbReference>
<accession>A0AAP0NDZ8</accession>
<keyword evidence="4" id="KW-0489">Methyltransferase</keyword>
<feature type="region of interest" description="Disordered" evidence="11">
    <location>
        <begin position="1292"/>
        <end position="1327"/>
    </location>
</feature>
<protein>
    <recommendedName>
        <fullName evidence="18">Histone-lysine N-methyltransferase ASHH2</fullName>
    </recommendedName>
</protein>
<feature type="compositionally biased region" description="Basic and acidic residues" evidence="11">
    <location>
        <begin position="379"/>
        <end position="392"/>
    </location>
</feature>
<feature type="domain" description="SET" evidence="12">
    <location>
        <begin position="979"/>
        <end position="1096"/>
    </location>
</feature>
<keyword evidence="7" id="KW-0479">Metal-binding</keyword>
<feature type="region of interest" description="Disordered" evidence="11">
    <location>
        <begin position="280"/>
        <end position="304"/>
    </location>
</feature>
<evidence type="ECO:0000256" key="1">
    <source>
        <dbReference type="ARBA" id="ARBA00004123"/>
    </source>
</evidence>
<dbReference type="SMART" id="SM00317">
    <property type="entry name" value="SET"/>
    <property type="match status" value="1"/>
</dbReference>
<keyword evidence="9" id="KW-0862">Zinc</keyword>
<feature type="region of interest" description="Disordered" evidence="11">
    <location>
        <begin position="138"/>
        <end position="163"/>
    </location>
</feature>
<dbReference type="FunFam" id="2.170.270.10:FF:000035">
    <property type="entry name" value="Histone-lysine N-methyltransferase"/>
    <property type="match status" value="1"/>
</dbReference>
<dbReference type="InterPro" id="IPR001214">
    <property type="entry name" value="SET_dom"/>
</dbReference>
<evidence type="ECO:0000256" key="8">
    <source>
        <dbReference type="ARBA" id="ARBA00022771"/>
    </source>
</evidence>
<name>A0AAP0NDZ8_LIQFO</name>
<evidence type="ECO:0000259" key="13">
    <source>
        <dbReference type="PROSITE" id="PS50868"/>
    </source>
</evidence>
<feature type="compositionally biased region" description="Basic residues" evidence="11">
    <location>
        <begin position="587"/>
        <end position="596"/>
    </location>
</feature>
<keyword evidence="6" id="KW-0949">S-adenosyl-L-methionine</keyword>
<evidence type="ECO:0000256" key="6">
    <source>
        <dbReference type="ARBA" id="ARBA00022691"/>
    </source>
</evidence>
<feature type="compositionally biased region" description="Polar residues" evidence="11">
    <location>
        <begin position="1764"/>
        <end position="1788"/>
    </location>
</feature>
<feature type="domain" description="Post-SET" evidence="13">
    <location>
        <begin position="1104"/>
        <end position="1120"/>
    </location>
</feature>
<evidence type="ECO:0000256" key="4">
    <source>
        <dbReference type="ARBA" id="ARBA00022603"/>
    </source>
</evidence>
<dbReference type="Gene3D" id="3.30.40.100">
    <property type="match status" value="1"/>
</dbReference>
<dbReference type="Gene3D" id="2.170.270.10">
    <property type="entry name" value="SET domain"/>
    <property type="match status" value="1"/>
</dbReference>
<dbReference type="PROSITE" id="PS50280">
    <property type="entry name" value="SET"/>
    <property type="match status" value="1"/>
</dbReference>
<evidence type="ECO:0000313" key="16">
    <source>
        <dbReference type="EMBL" id="KAK9270427.1"/>
    </source>
</evidence>
<evidence type="ECO:0000256" key="7">
    <source>
        <dbReference type="ARBA" id="ARBA00022723"/>
    </source>
</evidence>
<reference evidence="16 17" key="1">
    <citation type="journal article" date="2024" name="Plant J.">
        <title>Genome sequences and population genomics reveal climatic adaptation and genomic divergence between two closely related sweetgum species.</title>
        <authorList>
            <person name="Xu W.Q."/>
            <person name="Ren C.Q."/>
            <person name="Zhang X.Y."/>
            <person name="Comes H.P."/>
            <person name="Liu X.H."/>
            <person name="Li Y.G."/>
            <person name="Kettle C.J."/>
            <person name="Jalonen R."/>
            <person name="Gaisberger H."/>
            <person name="Ma Y.Z."/>
            <person name="Qiu Y.X."/>
        </authorList>
    </citation>
    <scope>NUCLEOTIDE SEQUENCE [LARGE SCALE GENOMIC DNA]</scope>
    <source>
        <strain evidence="16">Hangzhou</strain>
    </source>
</reference>
<feature type="compositionally biased region" description="Polar residues" evidence="11">
    <location>
        <begin position="1875"/>
        <end position="1884"/>
    </location>
</feature>
<evidence type="ECO:0000256" key="2">
    <source>
        <dbReference type="ARBA" id="ARBA00004286"/>
    </source>
</evidence>
<feature type="region of interest" description="Disordered" evidence="11">
    <location>
        <begin position="626"/>
        <end position="651"/>
    </location>
</feature>
<dbReference type="CDD" id="cd19172">
    <property type="entry name" value="SET_SETD2"/>
    <property type="match status" value="1"/>
</dbReference>
<evidence type="ECO:0000259" key="15">
    <source>
        <dbReference type="PROSITE" id="PS51215"/>
    </source>
</evidence>
<dbReference type="InterPro" id="IPR011124">
    <property type="entry name" value="Znf_CW"/>
</dbReference>
<proteinExistence type="predicted"/>
<dbReference type="Proteomes" id="UP001415857">
    <property type="component" value="Unassembled WGS sequence"/>
</dbReference>
<dbReference type="InterPro" id="IPR044437">
    <property type="entry name" value="SETD2/Set2_SET"/>
</dbReference>
<evidence type="ECO:0008006" key="18">
    <source>
        <dbReference type="Google" id="ProtNLM"/>
    </source>
</evidence>
<dbReference type="Pfam" id="PF17907">
    <property type="entry name" value="AWS"/>
    <property type="match status" value="1"/>
</dbReference>
<gene>
    <name evidence="16" type="ORF">L1049_026006</name>
</gene>
<evidence type="ECO:0000256" key="11">
    <source>
        <dbReference type="SAM" id="MobiDB-lite"/>
    </source>
</evidence>
<feature type="region of interest" description="Disordered" evidence="11">
    <location>
        <begin position="1764"/>
        <end position="1806"/>
    </location>
</feature>
<keyword evidence="5" id="KW-0808">Transferase</keyword>
<dbReference type="SUPFAM" id="SSF82199">
    <property type="entry name" value="SET domain"/>
    <property type="match status" value="1"/>
</dbReference>
<feature type="domain" description="AWS" evidence="15">
    <location>
        <begin position="927"/>
        <end position="977"/>
    </location>
</feature>
<evidence type="ECO:0000259" key="12">
    <source>
        <dbReference type="PROSITE" id="PS50280"/>
    </source>
</evidence>
<dbReference type="Pfam" id="PF00856">
    <property type="entry name" value="SET"/>
    <property type="match status" value="1"/>
</dbReference>
<feature type="compositionally biased region" description="Polar residues" evidence="11">
    <location>
        <begin position="1312"/>
        <end position="1324"/>
    </location>
</feature>
<evidence type="ECO:0000256" key="10">
    <source>
        <dbReference type="ARBA" id="ARBA00023242"/>
    </source>
</evidence>
<dbReference type="PROSITE" id="PS50868">
    <property type="entry name" value="POST_SET"/>
    <property type="match status" value="1"/>
</dbReference>
<organism evidence="16 17">
    <name type="scientific">Liquidambar formosana</name>
    <name type="common">Formosan gum</name>
    <dbReference type="NCBI Taxonomy" id="63359"/>
    <lineage>
        <taxon>Eukaryota</taxon>
        <taxon>Viridiplantae</taxon>
        <taxon>Streptophyta</taxon>
        <taxon>Embryophyta</taxon>
        <taxon>Tracheophyta</taxon>
        <taxon>Spermatophyta</taxon>
        <taxon>Magnoliopsida</taxon>
        <taxon>eudicotyledons</taxon>
        <taxon>Gunneridae</taxon>
        <taxon>Pentapetalae</taxon>
        <taxon>Saxifragales</taxon>
        <taxon>Altingiaceae</taxon>
        <taxon>Liquidambar</taxon>
    </lineage>
</organism>
<dbReference type="GO" id="GO:0008270">
    <property type="term" value="F:zinc ion binding"/>
    <property type="evidence" value="ECO:0007669"/>
    <property type="project" value="UniProtKB-KW"/>
</dbReference>
<feature type="region of interest" description="Disordered" evidence="11">
    <location>
        <begin position="1266"/>
        <end position="1285"/>
    </location>
</feature>
<dbReference type="Pfam" id="PF07496">
    <property type="entry name" value="zf-CW"/>
    <property type="match status" value="1"/>
</dbReference>
<dbReference type="PROSITE" id="PS51215">
    <property type="entry name" value="AWS"/>
    <property type="match status" value="1"/>
</dbReference>
<feature type="region of interest" description="Disordered" evidence="11">
    <location>
        <begin position="1563"/>
        <end position="1588"/>
    </location>
</feature>
<feature type="region of interest" description="Disordered" evidence="11">
    <location>
        <begin position="568"/>
        <end position="602"/>
    </location>
</feature>
<comment type="subcellular location">
    <subcellularLocation>
        <location evidence="2">Chromosome</location>
    </subcellularLocation>
    <subcellularLocation>
        <location evidence="1">Nucleus</location>
    </subcellularLocation>
</comment>
<dbReference type="GO" id="GO:0005634">
    <property type="term" value="C:nucleus"/>
    <property type="evidence" value="ECO:0007669"/>
    <property type="project" value="UniProtKB-SubCell"/>
</dbReference>
<keyword evidence="3" id="KW-0158">Chromosome</keyword>
<dbReference type="SMART" id="SM00570">
    <property type="entry name" value="AWS"/>
    <property type="match status" value="1"/>
</dbReference>
<keyword evidence="10" id="KW-0539">Nucleus</keyword>
<dbReference type="InterPro" id="IPR006560">
    <property type="entry name" value="AWS_dom"/>
</dbReference>
<evidence type="ECO:0000259" key="14">
    <source>
        <dbReference type="PROSITE" id="PS51050"/>
    </source>
</evidence>
<feature type="region of interest" description="Disordered" evidence="11">
    <location>
        <begin position="1870"/>
        <end position="1893"/>
    </location>
</feature>
<dbReference type="InterPro" id="IPR050777">
    <property type="entry name" value="SET2_Histone-Lys_MeTrsfase"/>
</dbReference>
<dbReference type="GO" id="GO:0046975">
    <property type="term" value="F:histone H3K36 methyltransferase activity"/>
    <property type="evidence" value="ECO:0007669"/>
    <property type="project" value="InterPro"/>
</dbReference>
<feature type="compositionally biased region" description="Low complexity" evidence="11">
    <location>
        <begin position="641"/>
        <end position="651"/>
    </location>
</feature>